<name>A0A4Y7SZD9_COPMI</name>
<gene>
    <name evidence="1" type="ORF">FA13DRAFT_1634929</name>
</gene>
<accession>A0A4Y7SZD9</accession>
<reference evidence="1 2" key="1">
    <citation type="journal article" date="2019" name="Nat. Ecol. Evol.">
        <title>Megaphylogeny resolves global patterns of mushroom evolution.</title>
        <authorList>
            <person name="Varga T."/>
            <person name="Krizsan K."/>
            <person name="Foldi C."/>
            <person name="Dima B."/>
            <person name="Sanchez-Garcia M."/>
            <person name="Sanchez-Ramirez S."/>
            <person name="Szollosi G.J."/>
            <person name="Szarkandi J.G."/>
            <person name="Papp V."/>
            <person name="Albert L."/>
            <person name="Andreopoulos W."/>
            <person name="Angelini C."/>
            <person name="Antonin V."/>
            <person name="Barry K.W."/>
            <person name="Bougher N.L."/>
            <person name="Buchanan P."/>
            <person name="Buyck B."/>
            <person name="Bense V."/>
            <person name="Catcheside P."/>
            <person name="Chovatia M."/>
            <person name="Cooper J."/>
            <person name="Damon W."/>
            <person name="Desjardin D."/>
            <person name="Finy P."/>
            <person name="Geml J."/>
            <person name="Haridas S."/>
            <person name="Hughes K."/>
            <person name="Justo A."/>
            <person name="Karasinski D."/>
            <person name="Kautmanova I."/>
            <person name="Kiss B."/>
            <person name="Kocsube S."/>
            <person name="Kotiranta H."/>
            <person name="LaButti K.M."/>
            <person name="Lechner B.E."/>
            <person name="Liimatainen K."/>
            <person name="Lipzen A."/>
            <person name="Lukacs Z."/>
            <person name="Mihaltcheva S."/>
            <person name="Morgado L.N."/>
            <person name="Niskanen T."/>
            <person name="Noordeloos M.E."/>
            <person name="Ohm R.A."/>
            <person name="Ortiz-Santana B."/>
            <person name="Ovrebo C."/>
            <person name="Racz N."/>
            <person name="Riley R."/>
            <person name="Savchenko A."/>
            <person name="Shiryaev A."/>
            <person name="Soop K."/>
            <person name="Spirin V."/>
            <person name="Szebenyi C."/>
            <person name="Tomsovsky M."/>
            <person name="Tulloss R.E."/>
            <person name="Uehling J."/>
            <person name="Grigoriev I.V."/>
            <person name="Vagvolgyi C."/>
            <person name="Papp T."/>
            <person name="Martin F.M."/>
            <person name="Miettinen O."/>
            <person name="Hibbett D.S."/>
            <person name="Nagy L.G."/>
        </authorList>
    </citation>
    <scope>NUCLEOTIDE SEQUENCE [LARGE SCALE GENOMIC DNA]</scope>
    <source>
        <strain evidence="1 2">FP101781</strain>
    </source>
</reference>
<dbReference type="EMBL" id="QPFP01000042">
    <property type="protein sequence ID" value="TEB27220.1"/>
    <property type="molecule type" value="Genomic_DNA"/>
</dbReference>
<dbReference type="Proteomes" id="UP000298030">
    <property type="component" value="Unassembled WGS sequence"/>
</dbReference>
<proteinExistence type="predicted"/>
<comment type="caution">
    <text evidence="1">The sequence shown here is derived from an EMBL/GenBank/DDBJ whole genome shotgun (WGS) entry which is preliminary data.</text>
</comment>
<protein>
    <submittedName>
        <fullName evidence="1">Uncharacterized protein</fullName>
    </submittedName>
</protein>
<evidence type="ECO:0000313" key="2">
    <source>
        <dbReference type="Proteomes" id="UP000298030"/>
    </source>
</evidence>
<dbReference type="Gene3D" id="3.60.130.30">
    <property type="match status" value="1"/>
</dbReference>
<dbReference type="AlphaFoldDB" id="A0A4Y7SZD9"/>
<dbReference type="OrthoDB" id="3253621at2759"/>
<organism evidence="1 2">
    <name type="scientific">Coprinellus micaceus</name>
    <name type="common">Glistening ink-cap mushroom</name>
    <name type="synonym">Coprinus micaceus</name>
    <dbReference type="NCBI Taxonomy" id="71717"/>
    <lineage>
        <taxon>Eukaryota</taxon>
        <taxon>Fungi</taxon>
        <taxon>Dikarya</taxon>
        <taxon>Basidiomycota</taxon>
        <taxon>Agaricomycotina</taxon>
        <taxon>Agaricomycetes</taxon>
        <taxon>Agaricomycetidae</taxon>
        <taxon>Agaricales</taxon>
        <taxon>Agaricineae</taxon>
        <taxon>Psathyrellaceae</taxon>
        <taxon>Coprinellus</taxon>
    </lineage>
</organism>
<keyword evidence="2" id="KW-1185">Reference proteome</keyword>
<sequence length="265" mass="29895">MACGAVHKLFLQLGEENEWEGKYVDHKRGKSWAAVNMGMAYGFGNDPYNQANDGHEKVVDELLSSPELRRIAIHQSGAFSFYAPSVFDYYHKRTRLFREAHTHLRINWTGSVYSSAACNLEPQVATFLHRDCMNLPFGFCAIHAFGDYDYTKGGHLVLKELKLIIQFPPGSLILIPSATITHGNIPVREGEPRTSFTQYTAGALFQFVDNSFRSESKFKRSDPKGYKEMLEAKSKRWPMGLGLWSTIEGILQRFNKPPAAPEPAS</sequence>
<evidence type="ECO:0000313" key="1">
    <source>
        <dbReference type="EMBL" id="TEB27220.1"/>
    </source>
</evidence>